<keyword evidence="2" id="KW-0597">Phosphoprotein</keyword>
<dbReference type="EMBL" id="RYZI01000235">
    <property type="protein sequence ID" value="RWA07813.1"/>
    <property type="molecule type" value="Genomic_DNA"/>
</dbReference>
<evidence type="ECO:0000256" key="2">
    <source>
        <dbReference type="ARBA" id="ARBA00022553"/>
    </source>
</evidence>
<reference evidence="3 4" key="1">
    <citation type="submission" date="2018-12" db="EMBL/GenBank/DDBJ databases">
        <title>Draft genome sequence of Xylaria grammica IHI A82.</title>
        <authorList>
            <person name="Buettner E."/>
            <person name="Kellner H."/>
        </authorList>
    </citation>
    <scope>NUCLEOTIDE SEQUENCE [LARGE SCALE GENOMIC DNA]</scope>
    <source>
        <strain evidence="3 4">IHI A82</strain>
    </source>
</reference>
<dbReference type="Proteomes" id="UP000286045">
    <property type="component" value="Unassembled WGS sequence"/>
</dbReference>
<dbReference type="PANTHER" id="PTHR43439:SF2">
    <property type="entry name" value="ENZYME, PUTATIVE (JCVI)-RELATED"/>
    <property type="match status" value="1"/>
</dbReference>
<evidence type="ECO:0008006" key="5">
    <source>
        <dbReference type="Google" id="ProtNLM"/>
    </source>
</evidence>
<dbReference type="InterPro" id="IPR051414">
    <property type="entry name" value="Adenylate-forming_Reductase"/>
</dbReference>
<dbReference type="AlphaFoldDB" id="A0A439D032"/>
<protein>
    <recommendedName>
        <fullName evidence="5">Carrier domain-containing protein</fullName>
    </recommendedName>
</protein>
<sequence>MFAPPSILESILSYPPGMDVMARLKRVVFAGGPLNPIRGRALAERLPHLSNLIGSTEGGIYHVVSAGGSSHWDSFKFFDVGQRMEELVNRTYTFFHTDPHLGLEFRTSDLFSPLENGSESGSGWWVYRGRADNWIAMSNGLKMDPTETETAVASHPDVAGVLMAGSHRLRPCLLVELAQKEELGEGPGGYTLRGSPRETPDKPFLRASKGTVQRRLTIEAYETEIDELYANVEEGLLIGSLTLPSSLIYRDLVPFLERLCTETLLDDDGKDRTISVDDDLVTLGLDSLSSFVLLARLKAALRKYGEDAAAD</sequence>
<evidence type="ECO:0000313" key="3">
    <source>
        <dbReference type="EMBL" id="RWA07813.1"/>
    </source>
</evidence>
<keyword evidence="1" id="KW-0596">Phosphopantetheine</keyword>
<accession>A0A439D032</accession>
<name>A0A439D032_9PEZI</name>
<evidence type="ECO:0000256" key="1">
    <source>
        <dbReference type="ARBA" id="ARBA00022450"/>
    </source>
</evidence>
<dbReference type="SUPFAM" id="SSF56801">
    <property type="entry name" value="Acetyl-CoA synthetase-like"/>
    <property type="match status" value="1"/>
</dbReference>
<proteinExistence type="predicted"/>
<dbReference type="STRING" id="363999.A0A439D032"/>
<evidence type="ECO:0000313" key="4">
    <source>
        <dbReference type="Proteomes" id="UP000286045"/>
    </source>
</evidence>
<organism evidence="3 4">
    <name type="scientific">Xylaria grammica</name>
    <dbReference type="NCBI Taxonomy" id="363999"/>
    <lineage>
        <taxon>Eukaryota</taxon>
        <taxon>Fungi</taxon>
        <taxon>Dikarya</taxon>
        <taxon>Ascomycota</taxon>
        <taxon>Pezizomycotina</taxon>
        <taxon>Sordariomycetes</taxon>
        <taxon>Xylariomycetidae</taxon>
        <taxon>Xylariales</taxon>
        <taxon>Xylariaceae</taxon>
        <taxon>Xylaria</taxon>
    </lineage>
</organism>
<keyword evidence="4" id="KW-1185">Reference proteome</keyword>
<dbReference type="PANTHER" id="PTHR43439">
    <property type="entry name" value="PHENYLACETATE-COENZYME A LIGASE"/>
    <property type="match status" value="1"/>
</dbReference>
<gene>
    <name evidence="3" type="ORF">EKO27_g7291</name>
</gene>
<dbReference type="Pfam" id="PF23562">
    <property type="entry name" value="AMP-binding_C_3"/>
    <property type="match status" value="2"/>
</dbReference>
<comment type="caution">
    <text evidence="3">The sequence shown here is derived from an EMBL/GenBank/DDBJ whole genome shotgun (WGS) entry which is preliminary data.</text>
</comment>